<reference evidence="1" key="1">
    <citation type="submission" date="2023-01" db="EMBL/GenBank/DDBJ databases">
        <title>Vibrio sp. CB1-14 genome sequencing.</title>
        <authorList>
            <person name="Otstavnykh N."/>
            <person name="Isaeva M."/>
            <person name="Meleshko D."/>
        </authorList>
    </citation>
    <scope>NUCLEOTIDE SEQUENCE</scope>
    <source>
        <strain evidence="1">CB1-14</strain>
    </source>
</reference>
<dbReference type="RefSeq" id="WP_353498748.1">
    <property type="nucleotide sequence ID" value="NZ_CP115920.1"/>
</dbReference>
<organism evidence="1">
    <name type="scientific">Vibrio chaetopteri</name>
    <dbReference type="NCBI Taxonomy" id="3016528"/>
    <lineage>
        <taxon>Bacteria</taxon>
        <taxon>Pseudomonadati</taxon>
        <taxon>Pseudomonadota</taxon>
        <taxon>Gammaproteobacteria</taxon>
        <taxon>Vibrionales</taxon>
        <taxon>Vibrionaceae</taxon>
        <taxon>Vibrio</taxon>
    </lineage>
</organism>
<dbReference type="KEGG" id="vck:PG915_05565"/>
<gene>
    <name evidence="1" type="ORF">PG915_05565</name>
</gene>
<name>A0AAU8BP58_9VIBR</name>
<accession>A0AAU8BP58</accession>
<evidence type="ECO:0008006" key="2">
    <source>
        <dbReference type="Google" id="ProtNLM"/>
    </source>
</evidence>
<sequence>MLSLQSKSIRLQQGTFCQVTLGGGKTAMAAELTKCLIREDKIDLVLCFSPSFIVALGIKEMGGSPSPITTKPH</sequence>
<proteinExistence type="predicted"/>
<dbReference type="EMBL" id="CP115920">
    <property type="protein sequence ID" value="XCD17567.1"/>
    <property type="molecule type" value="Genomic_DNA"/>
</dbReference>
<dbReference type="AlphaFoldDB" id="A0AAU8BP58"/>
<evidence type="ECO:0000313" key="1">
    <source>
        <dbReference type="EMBL" id="XCD17567.1"/>
    </source>
</evidence>
<protein>
    <recommendedName>
        <fullName evidence="2">Helicase/UvrB N-terminal domain-containing protein</fullName>
    </recommendedName>
</protein>